<dbReference type="Proteomes" id="UP001600888">
    <property type="component" value="Unassembled WGS sequence"/>
</dbReference>
<evidence type="ECO:0000313" key="12">
    <source>
        <dbReference type="Proteomes" id="UP001600888"/>
    </source>
</evidence>
<feature type="domain" description="Tim10-like" evidence="10">
    <location>
        <begin position="13"/>
        <end position="59"/>
    </location>
</feature>
<comment type="function">
    <text evidence="8">Mitochondrial intermembrane chaperone that participates in the import and insertion of some multi-pass transmembrane proteins into the mitochondrial inner membrane. Also required for the transfer of beta-barrel precursors from the TOM complex to the sorting and assembly machinery (SAM complex) of the outer membrane. Acts as a chaperone-like protein that protects the hydrophobic precursors from aggregation and guide them through the mitochondrial intermembrane space.</text>
</comment>
<evidence type="ECO:0000256" key="1">
    <source>
        <dbReference type="ARBA" id="ARBA00004137"/>
    </source>
</evidence>
<comment type="similarity">
    <text evidence="2 8">Belongs to the small Tim family.</text>
</comment>
<dbReference type="InterPro" id="IPR035427">
    <property type="entry name" value="Tim10-like_dom_sf"/>
</dbReference>
<evidence type="ECO:0000256" key="6">
    <source>
        <dbReference type="ARBA" id="ARBA00023157"/>
    </source>
</evidence>
<comment type="domain">
    <text evidence="8">The twin CX3C motif contains 4 conserved Cys residues that form 2 disulfide bonds in the mitochondrial intermembrane space.</text>
</comment>
<accession>A0ABR4DS58</accession>
<keyword evidence="12" id="KW-1185">Reference proteome</keyword>
<evidence type="ECO:0000313" key="11">
    <source>
        <dbReference type="EMBL" id="KAL2273234.1"/>
    </source>
</evidence>
<evidence type="ECO:0000256" key="5">
    <source>
        <dbReference type="ARBA" id="ARBA00023010"/>
    </source>
</evidence>
<evidence type="ECO:0000256" key="8">
    <source>
        <dbReference type="RuleBase" id="RU367043"/>
    </source>
</evidence>
<dbReference type="Gene3D" id="1.10.287.810">
    <property type="entry name" value="Mitochondrial import inner membrane translocase subunit tim13 like domains"/>
    <property type="match status" value="1"/>
</dbReference>
<feature type="compositionally biased region" description="Polar residues" evidence="9">
    <location>
        <begin position="71"/>
        <end position="85"/>
    </location>
</feature>
<keyword evidence="6 8" id="KW-1015">Disulfide bond</keyword>
<protein>
    <recommendedName>
        <fullName evidence="8">Mitochondrial import inner membrane translocase subunit</fullName>
    </recommendedName>
</protein>
<name>A0ABR4DS58_9PEZI</name>
<dbReference type="InterPro" id="IPR004217">
    <property type="entry name" value="Tim10-like"/>
</dbReference>
<dbReference type="EMBL" id="JBAWTH010000194">
    <property type="protein sequence ID" value="KAL2273234.1"/>
    <property type="molecule type" value="Genomic_DNA"/>
</dbReference>
<keyword evidence="7 8" id="KW-0143">Chaperone</keyword>
<sequence length="85" mass="9591">MDSNTIKQTVMRQVQLESNTSNARMLIEKMNDVCFEKCLPKPGSSVSSGEQTCFTSCMEVSGEIQKPQPPTQRWQLDSLDTTPEY</sequence>
<keyword evidence="8" id="KW-0813">Transport</keyword>
<gene>
    <name evidence="11" type="ORF">FJTKL_04844</name>
</gene>
<comment type="subcellular location">
    <subcellularLocation>
        <location evidence="1 8">Mitochondrion inner membrane</location>
        <topology evidence="1 8">Peripheral membrane protein</topology>
        <orientation evidence="1 8">Intermembrane side</orientation>
    </subcellularLocation>
</comment>
<reference evidence="11 12" key="1">
    <citation type="submission" date="2024-03" db="EMBL/GenBank/DDBJ databases">
        <title>A high-quality draft genome sequence of Diaporthe vaccinii, a causative agent of upright dieback and viscid rot disease in cranberry plants.</title>
        <authorList>
            <person name="Sarrasin M."/>
            <person name="Lang B.F."/>
            <person name="Burger G."/>
        </authorList>
    </citation>
    <scope>NUCLEOTIDE SEQUENCE [LARGE SCALE GENOMIC DNA]</scope>
    <source>
        <strain evidence="11 12">IS7</strain>
    </source>
</reference>
<comment type="caution">
    <text evidence="11">The sequence shown here is derived from an EMBL/GenBank/DDBJ whole genome shotgun (WGS) entry which is preliminary data.</text>
</comment>
<dbReference type="Pfam" id="PF02953">
    <property type="entry name" value="zf-Tim10_DDP"/>
    <property type="match status" value="1"/>
</dbReference>
<evidence type="ECO:0000259" key="10">
    <source>
        <dbReference type="Pfam" id="PF02953"/>
    </source>
</evidence>
<keyword evidence="8" id="KW-0496">Mitochondrion</keyword>
<comment type="subunit">
    <text evidence="8">Heterohexamer.</text>
</comment>
<evidence type="ECO:0000256" key="3">
    <source>
        <dbReference type="ARBA" id="ARBA00022792"/>
    </source>
</evidence>
<keyword evidence="3 8" id="KW-0472">Membrane</keyword>
<dbReference type="SUPFAM" id="SSF144122">
    <property type="entry name" value="Tim10-like"/>
    <property type="match status" value="1"/>
</dbReference>
<evidence type="ECO:0000256" key="7">
    <source>
        <dbReference type="ARBA" id="ARBA00023186"/>
    </source>
</evidence>
<organism evidence="11 12">
    <name type="scientific">Diaporthe vaccinii</name>
    <dbReference type="NCBI Taxonomy" id="105482"/>
    <lineage>
        <taxon>Eukaryota</taxon>
        <taxon>Fungi</taxon>
        <taxon>Dikarya</taxon>
        <taxon>Ascomycota</taxon>
        <taxon>Pezizomycotina</taxon>
        <taxon>Sordariomycetes</taxon>
        <taxon>Sordariomycetidae</taxon>
        <taxon>Diaporthales</taxon>
        <taxon>Diaporthaceae</taxon>
        <taxon>Diaporthe</taxon>
        <taxon>Diaporthe eres species complex</taxon>
    </lineage>
</organism>
<evidence type="ECO:0000256" key="2">
    <source>
        <dbReference type="ARBA" id="ARBA00006720"/>
    </source>
</evidence>
<proteinExistence type="inferred from homology"/>
<keyword evidence="5 8" id="KW-0811">Translocation</keyword>
<evidence type="ECO:0000256" key="9">
    <source>
        <dbReference type="SAM" id="MobiDB-lite"/>
    </source>
</evidence>
<feature type="region of interest" description="Disordered" evidence="9">
    <location>
        <begin position="64"/>
        <end position="85"/>
    </location>
</feature>
<evidence type="ECO:0000256" key="4">
    <source>
        <dbReference type="ARBA" id="ARBA00022927"/>
    </source>
</evidence>
<keyword evidence="4 8" id="KW-0653">Protein transport</keyword>
<keyword evidence="3 8" id="KW-0999">Mitochondrion inner membrane</keyword>